<dbReference type="PROSITE" id="PS00518">
    <property type="entry name" value="ZF_RING_1"/>
    <property type="match status" value="1"/>
</dbReference>
<evidence type="ECO:0000256" key="2">
    <source>
        <dbReference type="ARBA" id="ARBA00022771"/>
    </source>
</evidence>
<evidence type="ECO:0000256" key="1">
    <source>
        <dbReference type="ARBA" id="ARBA00022723"/>
    </source>
</evidence>
<dbReference type="InterPro" id="IPR031127">
    <property type="entry name" value="E3_UB_ligase_RBR"/>
</dbReference>
<keyword evidence="1" id="KW-0479">Metal-binding</keyword>
<keyword evidence="3" id="KW-0862">Zinc</keyword>
<gene>
    <name evidence="6" type="ORF">MFLAVUS_000022</name>
</gene>
<evidence type="ECO:0000256" key="3">
    <source>
        <dbReference type="ARBA" id="ARBA00022833"/>
    </source>
</evidence>
<sequence>MERIINSITNIFTVQRTMQATTTNHLAVNNLEPTNRTSPSTPNIYKRKRASFECVICLGDYKSNIPHGTENCNHKVCRECVRKYFRSTLRDDRYLSYQHIQCPSQGCSQYFVADDMLRRFFSKNETIKWWDSVIKKTFITNKVNTVYFMTLF</sequence>
<proteinExistence type="predicted"/>
<dbReference type="EMBL" id="BAABUK010000002">
    <property type="protein sequence ID" value="GAA5806674.1"/>
    <property type="molecule type" value="Genomic_DNA"/>
</dbReference>
<dbReference type="InterPro" id="IPR013083">
    <property type="entry name" value="Znf_RING/FYVE/PHD"/>
</dbReference>
<evidence type="ECO:0000313" key="7">
    <source>
        <dbReference type="Proteomes" id="UP001473302"/>
    </source>
</evidence>
<dbReference type="Pfam" id="PF00097">
    <property type="entry name" value="zf-C3HC4"/>
    <property type="match status" value="1"/>
</dbReference>
<dbReference type="InterPro" id="IPR018957">
    <property type="entry name" value="Znf_C3HC4_RING-type"/>
</dbReference>
<comment type="caution">
    <text evidence="6">The sequence shown here is derived from an EMBL/GenBank/DDBJ whole genome shotgun (WGS) entry which is preliminary data.</text>
</comment>
<dbReference type="PANTHER" id="PTHR11685">
    <property type="entry name" value="RBR FAMILY RING FINGER AND IBR DOMAIN-CONTAINING"/>
    <property type="match status" value="1"/>
</dbReference>
<dbReference type="Proteomes" id="UP001473302">
    <property type="component" value="Unassembled WGS sequence"/>
</dbReference>
<evidence type="ECO:0000313" key="6">
    <source>
        <dbReference type="EMBL" id="GAA5806674.1"/>
    </source>
</evidence>
<name>A0ABP9YIJ2_9FUNG</name>
<dbReference type="PROSITE" id="PS50089">
    <property type="entry name" value="ZF_RING_2"/>
    <property type="match status" value="1"/>
</dbReference>
<evidence type="ECO:0000256" key="4">
    <source>
        <dbReference type="PROSITE-ProRule" id="PRU00175"/>
    </source>
</evidence>
<organism evidence="6 7">
    <name type="scientific">Mucor flavus</name>
    <dbReference type="NCBI Taxonomy" id="439312"/>
    <lineage>
        <taxon>Eukaryota</taxon>
        <taxon>Fungi</taxon>
        <taxon>Fungi incertae sedis</taxon>
        <taxon>Mucoromycota</taxon>
        <taxon>Mucoromycotina</taxon>
        <taxon>Mucoromycetes</taxon>
        <taxon>Mucorales</taxon>
        <taxon>Mucorineae</taxon>
        <taxon>Mucoraceae</taxon>
        <taxon>Mucor</taxon>
    </lineage>
</organism>
<dbReference type="InterPro" id="IPR001841">
    <property type="entry name" value="Znf_RING"/>
</dbReference>
<feature type="domain" description="RING-type" evidence="5">
    <location>
        <begin position="54"/>
        <end position="103"/>
    </location>
</feature>
<reference evidence="6 7" key="1">
    <citation type="submission" date="2024-04" db="EMBL/GenBank/DDBJ databases">
        <title>genome sequences of Mucor flavus KT1a and Helicostylum pulchrum KT1b strains isolated from the surface of a dry-aged beef.</title>
        <authorList>
            <person name="Toyotome T."/>
            <person name="Hosono M."/>
            <person name="Torimaru M."/>
            <person name="Fukuda K."/>
            <person name="Mikami N."/>
        </authorList>
    </citation>
    <scope>NUCLEOTIDE SEQUENCE [LARGE SCALE GENOMIC DNA]</scope>
    <source>
        <strain evidence="6 7">KT1a</strain>
    </source>
</reference>
<keyword evidence="2 4" id="KW-0863">Zinc-finger</keyword>
<dbReference type="InterPro" id="IPR017907">
    <property type="entry name" value="Znf_RING_CS"/>
</dbReference>
<dbReference type="SUPFAM" id="SSF57850">
    <property type="entry name" value="RING/U-box"/>
    <property type="match status" value="1"/>
</dbReference>
<dbReference type="Gene3D" id="3.30.40.10">
    <property type="entry name" value="Zinc/RING finger domain, C3HC4 (zinc finger)"/>
    <property type="match status" value="1"/>
</dbReference>
<keyword evidence="7" id="KW-1185">Reference proteome</keyword>
<protein>
    <recommendedName>
        <fullName evidence="5">RING-type domain-containing protein</fullName>
    </recommendedName>
</protein>
<evidence type="ECO:0000259" key="5">
    <source>
        <dbReference type="PROSITE" id="PS50089"/>
    </source>
</evidence>
<accession>A0ABP9YIJ2</accession>